<dbReference type="HOGENOM" id="CLU_041659_1_0_6"/>
<dbReference type="Proteomes" id="UP000005723">
    <property type="component" value="Unassembled WGS sequence"/>
</dbReference>
<dbReference type="STRING" id="667129.HMPREF0758_3082"/>
<evidence type="ECO:0000313" key="2">
    <source>
        <dbReference type="Proteomes" id="UP000005723"/>
    </source>
</evidence>
<sequence>MRVKFQSEFDLKRGFMKRATVISFVGVAVFSANVFAAAESEVSSAVKKDIADILTEQYHSTVKDCGDEQSPAFLCSGVLMRGTRPGVDFWKLNPSSIKNKGVSFSYLRKDAKFNNTFASANGFILYPGKMTPAESEQVSVLCSYALDANTWGRQGNYCGSPPTPEKGQSCQDFGVFTAHQLNKAIVRRTAWGVCAFDVRPTAKKPADAFYQTLLAMPYHGNGLYYNEIIVKPWDENNPQAIPVEALFYLNGAGLINAQQDQRSYKKATGKFLPIVKVELPQGISVQHATDALFSYEPKDQLVEK</sequence>
<dbReference type="AlphaFoldDB" id="D4E4I2"/>
<comment type="caution">
    <text evidence="1">The sequence shown here is derived from an EMBL/GenBank/DDBJ whole genome shotgun (WGS) entry which is preliminary data.</text>
</comment>
<organism evidence="1 2">
    <name type="scientific">Serratia odorifera DSM 4582</name>
    <dbReference type="NCBI Taxonomy" id="667129"/>
    <lineage>
        <taxon>Bacteria</taxon>
        <taxon>Pseudomonadati</taxon>
        <taxon>Pseudomonadota</taxon>
        <taxon>Gammaproteobacteria</taxon>
        <taxon>Enterobacterales</taxon>
        <taxon>Yersiniaceae</taxon>
        <taxon>Serratia</taxon>
    </lineage>
</organism>
<dbReference type="EMBL" id="ADBY01000048">
    <property type="protein sequence ID" value="EFE95391.1"/>
    <property type="molecule type" value="Genomic_DNA"/>
</dbReference>
<proteinExistence type="predicted"/>
<gene>
    <name evidence="1" type="ORF">HMPREF0758_3082</name>
</gene>
<evidence type="ECO:0000313" key="1">
    <source>
        <dbReference type="EMBL" id="EFE95391.1"/>
    </source>
</evidence>
<accession>D4E4I2</accession>
<protein>
    <submittedName>
        <fullName evidence="1">Uncharacterized protein</fullName>
    </submittedName>
</protein>
<keyword evidence="2" id="KW-1185">Reference proteome</keyword>
<name>D4E4I2_SEROD</name>
<reference evidence="1 2" key="1">
    <citation type="submission" date="2010-01" db="EMBL/GenBank/DDBJ databases">
        <authorList>
            <person name="Muzny D."/>
            <person name="Qin X."/>
            <person name="Deng J."/>
            <person name="Jiang H."/>
            <person name="Liu Y."/>
            <person name="Qu J."/>
            <person name="Song X.-Z."/>
            <person name="Zhang L."/>
            <person name="Thornton R."/>
            <person name="Coyle M."/>
            <person name="Francisco L."/>
            <person name="Jackson L."/>
            <person name="Javaid M."/>
            <person name="Korchina V."/>
            <person name="Kovar C."/>
            <person name="Mata R."/>
            <person name="Mathew T."/>
            <person name="Ngo R."/>
            <person name="Nguyen L."/>
            <person name="Nguyen N."/>
            <person name="Okwuonu G."/>
            <person name="Ongeri F."/>
            <person name="Pham C."/>
            <person name="Simmons D."/>
            <person name="Wilczek-Boney K."/>
            <person name="Hale W."/>
            <person name="Jakkamsetti A."/>
            <person name="Pham P."/>
            <person name="Ruth R."/>
            <person name="San Lucas F."/>
            <person name="Warren J."/>
            <person name="Zhang J."/>
            <person name="Zhao Z."/>
            <person name="Zhou C."/>
            <person name="Zhu D."/>
            <person name="Lee S."/>
            <person name="Bess C."/>
            <person name="Blankenburg K."/>
            <person name="Forbes L."/>
            <person name="Fu Q."/>
            <person name="Gubbala S."/>
            <person name="Hirani K."/>
            <person name="Jayaseelan J.C."/>
            <person name="Lara F."/>
            <person name="Munidasa M."/>
            <person name="Palculict T."/>
            <person name="Patil S."/>
            <person name="Pu L.-L."/>
            <person name="Saada N."/>
            <person name="Tang L."/>
            <person name="Weissenberger G."/>
            <person name="Zhu Y."/>
            <person name="Hemphill L."/>
            <person name="Shang Y."/>
            <person name="Youmans B."/>
            <person name="Ayvaz T."/>
            <person name="Ross M."/>
            <person name="Santibanez J."/>
            <person name="Aqrawi P."/>
            <person name="Gross S."/>
            <person name="Joshi V."/>
            <person name="Fowler G."/>
            <person name="Nazareth L."/>
            <person name="Reid J."/>
            <person name="Worley K."/>
            <person name="Petrosino J."/>
            <person name="Highlander S."/>
            <person name="Gibbs R."/>
        </authorList>
    </citation>
    <scope>NUCLEOTIDE SEQUENCE [LARGE SCALE GENOMIC DNA]</scope>
    <source>
        <strain evidence="1 2">DSM 4582</strain>
    </source>
</reference>